<evidence type="ECO:0000259" key="10">
    <source>
        <dbReference type="Pfam" id="PF04290"/>
    </source>
</evidence>
<comment type="subunit">
    <text evidence="9">The complex comprises the extracytoplasmic solute receptor protein and the two transmembrane proteins.</text>
</comment>
<feature type="transmembrane region" description="Helical" evidence="9">
    <location>
        <begin position="21"/>
        <end position="44"/>
    </location>
</feature>
<evidence type="ECO:0000256" key="3">
    <source>
        <dbReference type="ARBA" id="ARBA00022475"/>
    </source>
</evidence>
<keyword evidence="3" id="KW-1003">Cell membrane</keyword>
<keyword evidence="2 9" id="KW-0813">Transport</keyword>
<keyword evidence="4 9" id="KW-0997">Cell inner membrane</keyword>
<comment type="function">
    <text evidence="9">Part of the tripartite ATP-independent periplasmic (TRAP) transport system.</text>
</comment>
<keyword evidence="5 9" id="KW-0812">Transmembrane</keyword>
<evidence type="ECO:0000256" key="1">
    <source>
        <dbReference type="ARBA" id="ARBA00004429"/>
    </source>
</evidence>
<dbReference type="InterPro" id="IPR007387">
    <property type="entry name" value="TRAP_DctQ"/>
</dbReference>
<evidence type="ECO:0000256" key="7">
    <source>
        <dbReference type="ARBA" id="ARBA00023136"/>
    </source>
</evidence>
<comment type="subcellular location">
    <subcellularLocation>
        <location evidence="1 9">Cell inner membrane</location>
        <topology evidence="1 9">Multi-pass membrane protein</topology>
    </subcellularLocation>
</comment>
<dbReference type="InterPro" id="IPR055348">
    <property type="entry name" value="DctQ"/>
</dbReference>
<comment type="caution">
    <text evidence="11">The sequence shown here is derived from an EMBL/GenBank/DDBJ whole genome shotgun (WGS) entry which is preliminary data.</text>
</comment>
<keyword evidence="6 9" id="KW-1133">Transmembrane helix</keyword>
<evidence type="ECO:0000313" key="11">
    <source>
        <dbReference type="EMBL" id="TDR93234.1"/>
    </source>
</evidence>
<comment type="similarity">
    <text evidence="8 9">Belongs to the TRAP transporter small permease family.</text>
</comment>
<feature type="transmembrane region" description="Helical" evidence="9">
    <location>
        <begin position="93"/>
        <end position="115"/>
    </location>
</feature>
<evidence type="ECO:0000256" key="2">
    <source>
        <dbReference type="ARBA" id="ARBA00022448"/>
    </source>
</evidence>
<evidence type="ECO:0000256" key="9">
    <source>
        <dbReference type="RuleBase" id="RU369079"/>
    </source>
</evidence>
<dbReference type="Pfam" id="PF04290">
    <property type="entry name" value="DctQ"/>
    <property type="match status" value="1"/>
</dbReference>
<feature type="transmembrane region" description="Helical" evidence="9">
    <location>
        <begin position="135"/>
        <end position="153"/>
    </location>
</feature>
<dbReference type="RefSeq" id="WP_133768255.1">
    <property type="nucleotide sequence ID" value="NZ_SNZR01000011.1"/>
</dbReference>
<accession>A0A4R7C440</accession>
<dbReference type="OrthoDB" id="9794346at2"/>
<dbReference type="EMBL" id="SNZR01000011">
    <property type="protein sequence ID" value="TDR93234.1"/>
    <property type="molecule type" value="Genomic_DNA"/>
</dbReference>
<dbReference type="AlphaFoldDB" id="A0A4R7C440"/>
<dbReference type="PANTHER" id="PTHR35011:SF4">
    <property type="entry name" value="SLL1102 PROTEIN"/>
    <property type="match status" value="1"/>
</dbReference>
<organism evidence="11 12">
    <name type="scientific">Enterovirga rhinocerotis</name>
    <dbReference type="NCBI Taxonomy" id="1339210"/>
    <lineage>
        <taxon>Bacteria</taxon>
        <taxon>Pseudomonadati</taxon>
        <taxon>Pseudomonadota</taxon>
        <taxon>Alphaproteobacteria</taxon>
        <taxon>Hyphomicrobiales</taxon>
        <taxon>Methylobacteriaceae</taxon>
        <taxon>Enterovirga</taxon>
    </lineage>
</organism>
<protein>
    <recommendedName>
        <fullName evidence="9">TRAP transporter small permease protein</fullName>
    </recommendedName>
</protein>
<dbReference type="GO" id="GO:0005886">
    <property type="term" value="C:plasma membrane"/>
    <property type="evidence" value="ECO:0007669"/>
    <property type="project" value="UniProtKB-SubCell"/>
</dbReference>
<proteinExistence type="inferred from homology"/>
<evidence type="ECO:0000256" key="8">
    <source>
        <dbReference type="ARBA" id="ARBA00038436"/>
    </source>
</evidence>
<evidence type="ECO:0000256" key="6">
    <source>
        <dbReference type="ARBA" id="ARBA00022989"/>
    </source>
</evidence>
<evidence type="ECO:0000256" key="5">
    <source>
        <dbReference type="ARBA" id="ARBA00022692"/>
    </source>
</evidence>
<dbReference type="Proteomes" id="UP000295122">
    <property type="component" value="Unassembled WGS sequence"/>
</dbReference>
<dbReference type="PANTHER" id="PTHR35011">
    <property type="entry name" value="2,3-DIKETO-L-GULONATE TRAP TRANSPORTER SMALL PERMEASE PROTEIN YIAM"/>
    <property type="match status" value="1"/>
</dbReference>
<keyword evidence="7 9" id="KW-0472">Membrane</keyword>
<feature type="transmembrane region" description="Helical" evidence="9">
    <location>
        <begin position="50"/>
        <end position="72"/>
    </location>
</feature>
<keyword evidence="12" id="KW-1185">Reference proteome</keyword>
<sequence>MKSTILRVIGVIDRVTAFTGYVLALLIVPLVGAGVFEVVARYVFNAPTNWAADVSVMSSSTIFMVGAAYALLKGAHIRTDLLWDNFSDRTKGAIDAVAYLLLFLPVMAVLFFISVDDALYAYQIGETSQLGLWRPVLWPFRAMIPLAAALLFFQGISEVLKALWQWKTGIVLTHHEKIEI</sequence>
<reference evidence="11 12" key="1">
    <citation type="submission" date="2019-03" db="EMBL/GenBank/DDBJ databases">
        <title>Genomic Encyclopedia of Type Strains, Phase IV (KMG-IV): sequencing the most valuable type-strain genomes for metagenomic binning, comparative biology and taxonomic classification.</title>
        <authorList>
            <person name="Goeker M."/>
        </authorList>
    </citation>
    <scope>NUCLEOTIDE SEQUENCE [LARGE SCALE GENOMIC DNA]</scope>
    <source>
        <strain evidence="11 12">DSM 25903</strain>
    </source>
</reference>
<gene>
    <name evidence="11" type="ORF">EV668_0490</name>
</gene>
<name>A0A4R7C440_9HYPH</name>
<evidence type="ECO:0000313" key="12">
    <source>
        <dbReference type="Proteomes" id="UP000295122"/>
    </source>
</evidence>
<evidence type="ECO:0000256" key="4">
    <source>
        <dbReference type="ARBA" id="ARBA00022519"/>
    </source>
</evidence>
<feature type="domain" description="Tripartite ATP-independent periplasmic transporters DctQ component" evidence="10">
    <location>
        <begin position="31"/>
        <end position="162"/>
    </location>
</feature>
<dbReference type="GO" id="GO:0022857">
    <property type="term" value="F:transmembrane transporter activity"/>
    <property type="evidence" value="ECO:0007669"/>
    <property type="project" value="UniProtKB-UniRule"/>
</dbReference>